<evidence type="ECO:0000313" key="3">
    <source>
        <dbReference type="Proteomes" id="UP000034160"/>
    </source>
</evidence>
<feature type="region of interest" description="Disordered" evidence="1">
    <location>
        <begin position="61"/>
        <end position="110"/>
    </location>
</feature>
<reference evidence="2 3" key="1">
    <citation type="journal article" date="2015" name="Nature">
        <title>rRNA introns, odd ribosomes, and small enigmatic genomes across a large radiation of phyla.</title>
        <authorList>
            <person name="Brown C.T."/>
            <person name="Hug L.A."/>
            <person name="Thomas B.C."/>
            <person name="Sharon I."/>
            <person name="Castelle C.J."/>
            <person name="Singh A."/>
            <person name="Wilkins M.J."/>
            <person name="Williams K.H."/>
            <person name="Banfield J.F."/>
        </authorList>
    </citation>
    <scope>NUCLEOTIDE SEQUENCE [LARGE SCALE GENOMIC DNA]</scope>
</reference>
<accession>A0A0G0Y8G3</accession>
<dbReference type="EMBL" id="LCCN01000003">
    <property type="protein sequence ID" value="KKS32995.1"/>
    <property type="molecule type" value="Genomic_DNA"/>
</dbReference>
<gene>
    <name evidence="2" type="ORF">UU93_C0003G0003</name>
</gene>
<sequence length="110" mass="12102">MTDIRTSYGETSIPKDTFDRTADAITEDKHGPGWIKKVAILVGLAPRVVIAVETRMQQREEAIRRREGLETPVSPVSPGDSESTPPAKENKPGTSGTDEGHDGFVWDREK</sequence>
<comment type="caution">
    <text evidence="2">The sequence shown here is derived from an EMBL/GenBank/DDBJ whole genome shotgun (WGS) entry which is preliminary data.</text>
</comment>
<name>A0A0G0Y8G3_9BACT</name>
<dbReference type="AlphaFoldDB" id="A0A0G0Y8G3"/>
<proteinExistence type="predicted"/>
<evidence type="ECO:0000313" key="2">
    <source>
        <dbReference type="EMBL" id="KKS32995.1"/>
    </source>
</evidence>
<feature type="compositionally biased region" description="Basic and acidic residues" evidence="1">
    <location>
        <begin position="98"/>
        <end position="110"/>
    </location>
</feature>
<organism evidence="2 3">
    <name type="scientific">Candidatus Amesbacteria bacterium GW2011_GWA2_42_12</name>
    <dbReference type="NCBI Taxonomy" id="1618356"/>
    <lineage>
        <taxon>Bacteria</taxon>
        <taxon>Candidatus Amesiibacteriota</taxon>
    </lineage>
</organism>
<dbReference type="STRING" id="1618356.UU93_C0003G0003"/>
<evidence type="ECO:0000256" key="1">
    <source>
        <dbReference type="SAM" id="MobiDB-lite"/>
    </source>
</evidence>
<protein>
    <submittedName>
        <fullName evidence="2">Uncharacterized protein</fullName>
    </submittedName>
</protein>
<dbReference type="Proteomes" id="UP000034160">
    <property type="component" value="Unassembled WGS sequence"/>
</dbReference>